<organism evidence="1 2">
    <name type="scientific">Actinoallomurus iriomotensis</name>
    <dbReference type="NCBI Taxonomy" id="478107"/>
    <lineage>
        <taxon>Bacteria</taxon>
        <taxon>Bacillati</taxon>
        <taxon>Actinomycetota</taxon>
        <taxon>Actinomycetes</taxon>
        <taxon>Streptosporangiales</taxon>
        <taxon>Thermomonosporaceae</taxon>
        <taxon>Actinoallomurus</taxon>
    </lineage>
</organism>
<accession>A0A9W6VT33</accession>
<evidence type="ECO:0000313" key="2">
    <source>
        <dbReference type="Proteomes" id="UP001165135"/>
    </source>
</evidence>
<reference evidence="1" key="1">
    <citation type="submission" date="2023-03" db="EMBL/GenBank/DDBJ databases">
        <title>Actinoallomurus iriomotensis NBRC 103681.</title>
        <authorList>
            <person name="Ichikawa N."/>
            <person name="Sato H."/>
            <person name="Tonouchi N."/>
        </authorList>
    </citation>
    <scope>NUCLEOTIDE SEQUENCE</scope>
    <source>
        <strain evidence="1">NBRC 103681</strain>
    </source>
</reference>
<evidence type="ECO:0000313" key="1">
    <source>
        <dbReference type="EMBL" id="GLY78127.1"/>
    </source>
</evidence>
<gene>
    <name evidence="1" type="ORF">Airi01_063940</name>
</gene>
<dbReference type="Proteomes" id="UP001165135">
    <property type="component" value="Unassembled WGS sequence"/>
</dbReference>
<dbReference type="RefSeq" id="WP_285628623.1">
    <property type="nucleotide sequence ID" value="NZ_BSTJ01000008.1"/>
</dbReference>
<protein>
    <submittedName>
        <fullName evidence="1">Uncharacterized protein</fullName>
    </submittedName>
</protein>
<dbReference type="EMBL" id="BSTJ01000008">
    <property type="protein sequence ID" value="GLY78127.1"/>
    <property type="molecule type" value="Genomic_DNA"/>
</dbReference>
<name>A0A9W6VT33_9ACTN</name>
<proteinExistence type="predicted"/>
<sequence length="235" mass="25714">MAATSSLSVVHRSIDGYRYRISGKFDLGEPFTSVGRYAVDGGLYELTSGEHSVATGWTRDLGVQRFDDEFSLPNGRLRTVRVTDYDKRSGLEDQLLAVVWQGTRFSLFVPMYNAKPADAVHLFQLLGVTEHADGLTVASHNPKRAGIAEPGEMVKEVPGLGLLQVTALNKTTARRLPSWRGARLPHGELFRDTLDDDSTYFLLATPSAMVTVLPHEGETAKVPGRMAALKVETVA</sequence>
<dbReference type="AlphaFoldDB" id="A0A9W6VT33"/>
<comment type="caution">
    <text evidence="1">The sequence shown here is derived from an EMBL/GenBank/DDBJ whole genome shotgun (WGS) entry which is preliminary data.</text>
</comment>